<dbReference type="Proteomes" id="UP001162480">
    <property type="component" value="Chromosome 12"/>
</dbReference>
<evidence type="ECO:0000313" key="2">
    <source>
        <dbReference type="Proteomes" id="UP001162480"/>
    </source>
</evidence>
<dbReference type="EMBL" id="OX597825">
    <property type="protein sequence ID" value="CAI9731014.1"/>
    <property type="molecule type" value="Genomic_DNA"/>
</dbReference>
<organism evidence="1 2">
    <name type="scientific">Octopus vulgaris</name>
    <name type="common">Common octopus</name>
    <dbReference type="NCBI Taxonomy" id="6645"/>
    <lineage>
        <taxon>Eukaryota</taxon>
        <taxon>Metazoa</taxon>
        <taxon>Spiralia</taxon>
        <taxon>Lophotrochozoa</taxon>
        <taxon>Mollusca</taxon>
        <taxon>Cephalopoda</taxon>
        <taxon>Coleoidea</taxon>
        <taxon>Octopodiformes</taxon>
        <taxon>Octopoda</taxon>
        <taxon>Incirrata</taxon>
        <taxon>Octopodidae</taxon>
        <taxon>Octopus</taxon>
    </lineage>
</organism>
<keyword evidence="2" id="KW-1185">Reference proteome</keyword>
<proteinExistence type="predicted"/>
<dbReference type="AlphaFoldDB" id="A0AA36FBB1"/>
<gene>
    <name evidence="1" type="ORF">OCTVUL_1B009790</name>
</gene>
<name>A0AA36FBB1_OCTVU</name>
<protein>
    <submittedName>
        <fullName evidence="1">Uncharacterized protein</fullName>
    </submittedName>
</protein>
<sequence length="67" mass="7718">MPVATEDLSKKCAFFELSNVYGRLACISWEKRKNEENGKENRRMSIHKKMEFEGKALLPVIASRFPG</sequence>
<evidence type="ECO:0000313" key="1">
    <source>
        <dbReference type="EMBL" id="CAI9731014.1"/>
    </source>
</evidence>
<reference evidence="1" key="1">
    <citation type="submission" date="2023-08" db="EMBL/GenBank/DDBJ databases">
        <authorList>
            <person name="Alioto T."/>
            <person name="Alioto T."/>
            <person name="Gomez Garrido J."/>
        </authorList>
    </citation>
    <scope>NUCLEOTIDE SEQUENCE</scope>
</reference>
<accession>A0AA36FBB1</accession>